<dbReference type="OrthoDB" id="9795133at2"/>
<evidence type="ECO:0000313" key="8">
    <source>
        <dbReference type="EMBL" id="TDH61350.1"/>
    </source>
</evidence>
<dbReference type="Gene3D" id="1.10.287.130">
    <property type="match status" value="1"/>
</dbReference>
<keyword evidence="6" id="KW-0902">Two-component regulatory system</keyword>
<dbReference type="SMART" id="SM00388">
    <property type="entry name" value="HisKA"/>
    <property type="match status" value="1"/>
</dbReference>
<dbReference type="InterPro" id="IPR003018">
    <property type="entry name" value="GAF"/>
</dbReference>
<evidence type="ECO:0000256" key="3">
    <source>
        <dbReference type="ARBA" id="ARBA00022553"/>
    </source>
</evidence>
<dbReference type="InterPro" id="IPR003594">
    <property type="entry name" value="HATPase_dom"/>
</dbReference>
<feature type="domain" description="Histidine kinase" evidence="7">
    <location>
        <begin position="184"/>
        <end position="393"/>
    </location>
</feature>
<dbReference type="CDD" id="cd00082">
    <property type="entry name" value="HisKA"/>
    <property type="match status" value="1"/>
</dbReference>
<keyword evidence="9" id="KW-1185">Reference proteome</keyword>
<dbReference type="InterPro" id="IPR036890">
    <property type="entry name" value="HATPase_C_sf"/>
</dbReference>
<dbReference type="Pfam" id="PF00512">
    <property type="entry name" value="HisKA"/>
    <property type="match status" value="1"/>
</dbReference>
<dbReference type="SUPFAM" id="SSF55781">
    <property type="entry name" value="GAF domain-like"/>
    <property type="match status" value="1"/>
</dbReference>
<reference evidence="8 9" key="1">
    <citation type="journal article" date="2016" name="J. Microbiol.">
        <title>Dankookia rubra gen. nov., sp. nov., an alphaproteobacterium isolated from sediment of a shallow stream.</title>
        <authorList>
            <person name="Kim W.H."/>
            <person name="Kim D.H."/>
            <person name="Kang K."/>
            <person name="Ahn T.Y."/>
        </authorList>
    </citation>
    <scope>NUCLEOTIDE SEQUENCE [LARGE SCALE GENOMIC DNA]</scope>
    <source>
        <strain evidence="8 9">JCM30602</strain>
    </source>
</reference>
<dbReference type="Pfam" id="PF02518">
    <property type="entry name" value="HATPase_c"/>
    <property type="match status" value="1"/>
</dbReference>
<dbReference type="SUPFAM" id="SSF55874">
    <property type="entry name" value="ATPase domain of HSP90 chaperone/DNA topoisomerase II/histidine kinase"/>
    <property type="match status" value="1"/>
</dbReference>
<dbReference type="InterPro" id="IPR005467">
    <property type="entry name" value="His_kinase_dom"/>
</dbReference>
<gene>
    <name evidence="8" type="ORF">E2C06_17055</name>
</gene>
<evidence type="ECO:0000256" key="2">
    <source>
        <dbReference type="ARBA" id="ARBA00012438"/>
    </source>
</evidence>
<keyword evidence="4" id="KW-0808">Transferase</keyword>
<evidence type="ECO:0000256" key="4">
    <source>
        <dbReference type="ARBA" id="ARBA00022679"/>
    </source>
</evidence>
<dbReference type="InterPro" id="IPR036097">
    <property type="entry name" value="HisK_dim/P_sf"/>
</dbReference>
<dbReference type="GO" id="GO:0000155">
    <property type="term" value="F:phosphorelay sensor kinase activity"/>
    <property type="evidence" value="ECO:0007669"/>
    <property type="project" value="InterPro"/>
</dbReference>
<dbReference type="PRINTS" id="PR00344">
    <property type="entry name" value="BCTRLSENSOR"/>
</dbReference>
<dbReference type="InterPro" id="IPR004358">
    <property type="entry name" value="Sig_transdc_His_kin-like_C"/>
</dbReference>
<dbReference type="EC" id="2.7.13.3" evidence="2"/>
<dbReference type="RefSeq" id="WP_133289822.1">
    <property type="nucleotide sequence ID" value="NZ_SMSJ01000022.1"/>
</dbReference>
<dbReference type="Gene3D" id="3.30.565.10">
    <property type="entry name" value="Histidine kinase-like ATPase, C-terminal domain"/>
    <property type="match status" value="1"/>
</dbReference>
<dbReference type="PANTHER" id="PTHR43711">
    <property type="entry name" value="TWO-COMPONENT HISTIDINE KINASE"/>
    <property type="match status" value="1"/>
</dbReference>
<dbReference type="Gene3D" id="3.30.450.40">
    <property type="match status" value="1"/>
</dbReference>
<evidence type="ECO:0000256" key="5">
    <source>
        <dbReference type="ARBA" id="ARBA00022777"/>
    </source>
</evidence>
<comment type="catalytic activity">
    <reaction evidence="1">
        <text>ATP + protein L-histidine = ADP + protein N-phospho-L-histidine.</text>
        <dbReference type="EC" id="2.7.13.3"/>
    </reaction>
</comment>
<name>A0A4R5QDS7_9PROT</name>
<dbReference type="SUPFAM" id="SSF47384">
    <property type="entry name" value="Homodimeric domain of signal transducing histidine kinase"/>
    <property type="match status" value="1"/>
</dbReference>
<keyword evidence="3" id="KW-0597">Phosphoprotein</keyword>
<proteinExistence type="predicted"/>
<dbReference type="InterPro" id="IPR050736">
    <property type="entry name" value="Sensor_HK_Regulatory"/>
</dbReference>
<comment type="caution">
    <text evidence="8">The sequence shown here is derived from an EMBL/GenBank/DDBJ whole genome shotgun (WGS) entry which is preliminary data.</text>
</comment>
<evidence type="ECO:0000259" key="7">
    <source>
        <dbReference type="PROSITE" id="PS50109"/>
    </source>
</evidence>
<keyword evidence="5 8" id="KW-0418">Kinase</keyword>
<dbReference type="PROSITE" id="PS50109">
    <property type="entry name" value="HIS_KIN"/>
    <property type="match status" value="1"/>
</dbReference>
<dbReference type="Proteomes" id="UP000295096">
    <property type="component" value="Unassembled WGS sequence"/>
</dbReference>
<dbReference type="PANTHER" id="PTHR43711:SF1">
    <property type="entry name" value="HISTIDINE KINASE 1"/>
    <property type="match status" value="1"/>
</dbReference>
<accession>A0A4R5QDS7</accession>
<dbReference type="SMART" id="SM00387">
    <property type="entry name" value="HATPase_c"/>
    <property type="match status" value="1"/>
</dbReference>
<protein>
    <recommendedName>
        <fullName evidence="2">histidine kinase</fullName>
        <ecNumber evidence="2">2.7.13.3</ecNumber>
    </recommendedName>
</protein>
<dbReference type="EMBL" id="SMSJ01000022">
    <property type="protein sequence ID" value="TDH61350.1"/>
    <property type="molecule type" value="Genomic_DNA"/>
</dbReference>
<dbReference type="AlphaFoldDB" id="A0A4R5QDS7"/>
<dbReference type="SMART" id="SM00065">
    <property type="entry name" value="GAF"/>
    <property type="match status" value="1"/>
</dbReference>
<dbReference type="CDD" id="cd00075">
    <property type="entry name" value="HATPase"/>
    <property type="match status" value="1"/>
</dbReference>
<evidence type="ECO:0000313" key="9">
    <source>
        <dbReference type="Proteomes" id="UP000295096"/>
    </source>
</evidence>
<organism evidence="8 9">
    <name type="scientific">Dankookia rubra</name>
    <dbReference type="NCBI Taxonomy" id="1442381"/>
    <lineage>
        <taxon>Bacteria</taxon>
        <taxon>Pseudomonadati</taxon>
        <taxon>Pseudomonadota</taxon>
        <taxon>Alphaproteobacteria</taxon>
        <taxon>Acetobacterales</taxon>
        <taxon>Roseomonadaceae</taxon>
        <taxon>Dankookia</taxon>
    </lineage>
</organism>
<dbReference type="InterPro" id="IPR003661">
    <property type="entry name" value="HisK_dim/P_dom"/>
</dbReference>
<sequence>MVTDPDPDPAGDIALVARIGAVPTILQILCDMTGLRFAAVARVTNHDWTACAVLDRIGFGLRPGGQLDLQTTFCDSIRASRQPIVIDHASRDPVYASHPVPRRYGFESYISVPIIRRDGSVFGTICALDPEPARLRDGKVLPTVTLFAELVAAQLEIEERLQASQTALLDAEALGALREQFIAVLGHDLRNPIAAVGAGADLLARHPADARAPEILAQMRRSCRRMATLVDDILDFARGRLGGGIPVRQRRVALDGLLRDVVAELRGTHPDRTVEAAIDLPDLVACDPRRIGQLVSNLLANALVHGAQDRPVSLTAHGRDGGLTLSVTNQGRPIPPAIMARLFQPFSRDANGPRAGLGLGLYIAAEVARAHGGTLSVASDPAATVFTLELPAG</sequence>
<evidence type="ECO:0000256" key="1">
    <source>
        <dbReference type="ARBA" id="ARBA00000085"/>
    </source>
</evidence>
<evidence type="ECO:0000256" key="6">
    <source>
        <dbReference type="ARBA" id="ARBA00023012"/>
    </source>
</evidence>
<dbReference type="Pfam" id="PF01590">
    <property type="entry name" value="GAF"/>
    <property type="match status" value="1"/>
</dbReference>
<dbReference type="InterPro" id="IPR029016">
    <property type="entry name" value="GAF-like_dom_sf"/>
</dbReference>